<dbReference type="InterPro" id="IPR000477">
    <property type="entry name" value="RT_dom"/>
</dbReference>
<evidence type="ECO:0000256" key="1">
    <source>
        <dbReference type="SAM" id="MobiDB-lite"/>
    </source>
</evidence>
<dbReference type="Pfam" id="PF00078">
    <property type="entry name" value="RVT_1"/>
    <property type="match status" value="1"/>
</dbReference>
<evidence type="ECO:0000313" key="3">
    <source>
        <dbReference type="EMBL" id="GKU90856.1"/>
    </source>
</evidence>
<name>A0AAV5HXN8_9ROSI</name>
<feature type="compositionally biased region" description="Basic and acidic residues" evidence="1">
    <location>
        <begin position="81"/>
        <end position="94"/>
    </location>
</feature>
<gene>
    <name evidence="3" type="ORF">SLEP1_g4800</name>
</gene>
<accession>A0AAV5HXN8</accession>
<dbReference type="AlphaFoldDB" id="A0AAV5HXN8"/>
<comment type="caution">
    <text evidence="3">The sequence shown here is derived from an EMBL/GenBank/DDBJ whole genome shotgun (WGS) entry which is preliminary data.</text>
</comment>
<evidence type="ECO:0000259" key="2">
    <source>
        <dbReference type="PROSITE" id="PS50878"/>
    </source>
</evidence>
<organism evidence="3 4">
    <name type="scientific">Rubroshorea leprosula</name>
    <dbReference type="NCBI Taxonomy" id="152421"/>
    <lineage>
        <taxon>Eukaryota</taxon>
        <taxon>Viridiplantae</taxon>
        <taxon>Streptophyta</taxon>
        <taxon>Embryophyta</taxon>
        <taxon>Tracheophyta</taxon>
        <taxon>Spermatophyta</taxon>
        <taxon>Magnoliopsida</taxon>
        <taxon>eudicotyledons</taxon>
        <taxon>Gunneridae</taxon>
        <taxon>Pentapetalae</taxon>
        <taxon>rosids</taxon>
        <taxon>malvids</taxon>
        <taxon>Malvales</taxon>
        <taxon>Dipterocarpaceae</taxon>
        <taxon>Rubroshorea</taxon>
    </lineage>
</organism>
<dbReference type="CDD" id="cd01650">
    <property type="entry name" value="RT_nLTR_like"/>
    <property type="match status" value="1"/>
</dbReference>
<feature type="region of interest" description="Disordered" evidence="1">
    <location>
        <begin position="1134"/>
        <end position="1159"/>
    </location>
</feature>
<proteinExistence type="predicted"/>
<reference evidence="3 4" key="1">
    <citation type="journal article" date="2021" name="Commun. Biol.">
        <title>The genome of Shorea leprosula (Dipterocarpaceae) highlights the ecological relevance of drought in aseasonal tropical rainforests.</title>
        <authorList>
            <person name="Ng K.K.S."/>
            <person name="Kobayashi M.J."/>
            <person name="Fawcett J.A."/>
            <person name="Hatakeyama M."/>
            <person name="Paape T."/>
            <person name="Ng C.H."/>
            <person name="Ang C.C."/>
            <person name="Tnah L.H."/>
            <person name="Lee C.T."/>
            <person name="Nishiyama T."/>
            <person name="Sese J."/>
            <person name="O'Brien M.J."/>
            <person name="Copetti D."/>
            <person name="Mohd Noor M.I."/>
            <person name="Ong R.C."/>
            <person name="Putra M."/>
            <person name="Sireger I.Z."/>
            <person name="Indrioko S."/>
            <person name="Kosugi Y."/>
            <person name="Izuno A."/>
            <person name="Isagi Y."/>
            <person name="Lee S.L."/>
            <person name="Shimizu K.K."/>
        </authorList>
    </citation>
    <scope>NUCLEOTIDE SEQUENCE [LARGE SCALE GENOMIC DNA]</scope>
    <source>
        <strain evidence="3">214</strain>
    </source>
</reference>
<feature type="compositionally biased region" description="Polar residues" evidence="1">
    <location>
        <begin position="1135"/>
        <end position="1147"/>
    </location>
</feature>
<sequence>MSKNEIELEHRLDQITVGASKLWVNRPKFRKEEERSSADQKPIEKDHVKPWRSYAKVLKGSHGSEVKLMNQPQPTIGVGSDEYKQNKREGGDKDGIKDLAELASEWLGQWFEEVKPWTPTMVAKERFVWLRCQGFPTHVWGPEFFATIGNVWGKFISLDDSTSKKKQFDIGRLLISTPVMQFISKALNIRVNSEPYLIKVMEEEATNGIFSMQSDHVFKELSDLEDFSSEAWSLNSDVEGACGESVHGGGQPKDSWKEADHETDEDDIERGNEVGGEAEMADDMETRYGKQATDRKIFEIMNVEDKRMSGDGFDTQTSNEYLAEDIGKTQKLLISPQGEMADDIGYVPDSLSLDKEQKQEKVYGPTYQACLGEDENWALEDESWAPNMGLDERNVRYGGKEVAVERETEFNAFEKDPEQRQDKGSLVWDFAMKIGVVDRGNKGEILQMLEDMEKQDKENYRRSAATEIMDWGPKPFRFFDAWLESPEFKDIVTDVWKSIVVGGWNGYRLKKKLKETKKVLKAWSKNMVSEIDLKIQQSIEAIASTDKKGEVLLLSIEDVECEKGRRRRNDIVSIMVGNERLEEVKEIKEGMANHFENLFKEENWQHPTLDGIEFNKISAEEGLVLEAQFNEEEEMWEVLKGDILGFVDDFHKNGKLVRRINSSFIVLVPKVDNPQRIDEFRPISLVGAMYKIIAKLLAHRLSSVLNGIIGENQMAFLGGRQLVDSVVIANETIDDAQKRKKASFVFKLDFEKAYNKVYWEFLNYMMLRLGFGQKWRGWIEECLKIAKVSILLNGSTTRQFKMHKGLKQGDPLYPFLFLIIAKGLNGIISSVVSLGLFEGIEIGHRDMKVSHLQFADDTIMFETALEENIWAAKSITSIFEIVSGLKINFGKSLLLRINVSDEWVNKMSFILNCKQGVLPCKYLGVPIGGKGRSIAMWKPIIESFKKKLASWKSRFISLGGRITLLNSVLSSLPVFTMSIHLLPKGVILLLDKIRRSFLWGGGEGSRKINWVCWENICRGKMEGGFGVKDLRKFNLALLGKWWNRLARGEEDFLYRGKQRTYPKWDTRTMETGCGHCNGGELSSLGKRNRRRSYGAYWRQPNRLRDTRTDGSGSMMVEHTLLGRKSDRVECRHQTGGLSIQNPNTEVVSTPDKRAEHPES</sequence>
<feature type="region of interest" description="Disordered" evidence="1">
    <location>
        <begin position="69"/>
        <end position="94"/>
    </location>
</feature>
<protein>
    <recommendedName>
        <fullName evidence="2">Reverse transcriptase domain-containing protein</fullName>
    </recommendedName>
</protein>
<dbReference type="EMBL" id="BPVZ01000004">
    <property type="protein sequence ID" value="GKU90856.1"/>
    <property type="molecule type" value="Genomic_DNA"/>
</dbReference>
<evidence type="ECO:0000313" key="4">
    <source>
        <dbReference type="Proteomes" id="UP001054252"/>
    </source>
</evidence>
<dbReference type="Proteomes" id="UP001054252">
    <property type="component" value="Unassembled WGS sequence"/>
</dbReference>
<feature type="domain" description="Reverse transcriptase" evidence="2">
    <location>
        <begin position="649"/>
        <end position="927"/>
    </location>
</feature>
<dbReference type="PANTHER" id="PTHR33116:SF75">
    <property type="entry name" value="RIBONUCLEASE H PROTEIN"/>
    <property type="match status" value="1"/>
</dbReference>
<dbReference type="PANTHER" id="PTHR33116">
    <property type="entry name" value="REVERSE TRANSCRIPTASE ZINC-BINDING DOMAIN-CONTAINING PROTEIN-RELATED-RELATED"/>
    <property type="match status" value="1"/>
</dbReference>
<dbReference type="PROSITE" id="PS50878">
    <property type="entry name" value="RT_POL"/>
    <property type="match status" value="1"/>
</dbReference>
<feature type="compositionally biased region" description="Basic and acidic residues" evidence="1">
    <location>
        <begin position="1150"/>
        <end position="1159"/>
    </location>
</feature>
<keyword evidence="4" id="KW-1185">Reference proteome</keyword>
<feature type="region of interest" description="Disordered" evidence="1">
    <location>
        <begin position="239"/>
        <end position="289"/>
    </location>
</feature>